<reference evidence="2 3" key="1">
    <citation type="journal article" date="2003" name="Int. J. Syst. Evol. Microbiol.">
        <title>Virgibacillus carmonensis sp. nov., Virgibacillus necropolis sp. nov. and Virgibacillus picturae sp. nov., three novel species isolated from deteriorated mural paintings, transfer of the species of the genus salibacillus to Virgibacillus, as Virgibacillus marismortui comb. nov. and Virgibacillus salexigens comb. nov., and emended description of the genus Virgibacillus.</title>
        <authorList>
            <person name="Heyrman J."/>
            <person name="Logan N.A."/>
            <person name="Busse H.J."/>
            <person name="Balcaen A."/>
            <person name="Lebbe L."/>
            <person name="Rodriguez-Diaz M."/>
            <person name="Swings J."/>
            <person name="De Vos P."/>
        </authorList>
    </citation>
    <scope>NUCLEOTIDE SEQUENCE [LARGE SCALE GENOMIC DNA]</scope>
    <source>
        <strain evidence="2 3">LMG 19488</strain>
    </source>
</reference>
<dbReference type="OrthoDB" id="1655185at2"/>
<evidence type="ECO:0000313" key="3">
    <source>
        <dbReference type="Proteomes" id="UP000204391"/>
    </source>
</evidence>
<dbReference type="KEGG" id="vne:CFK40_16470"/>
<keyword evidence="2" id="KW-0167">Capsid protein</keyword>
<dbReference type="RefSeq" id="WP_089533494.1">
    <property type="nucleotide sequence ID" value="NZ_CP022437.1"/>
</dbReference>
<organism evidence="2 3">
    <name type="scientific">Virgibacillus necropolis</name>
    <dbReference type="NCBI Taxonomy" id="163877"/>
    <lineage>
        <taxon>Bacteria</taxon>
        <taxon>Bacillati</taxon>
        <taxon>Bacillota</taxon>
        <taxon>Bacilli</taxon>
        <taxon>Bacillales</taxon>
        <taxon>Bacillaceae</taxon>
        <taxon>Virgibacillus</taxon>
    </lineage>
</organism>
<dbReference type="EMBL" id="CP022437">
    <property type="protein sequence ID" value="ASN06496.1"/>
    <property type="molecule type" value="Genomic_DNA"/>
</dbReference>
<dbReference type="Pfam" id="PF10612">
    <property type="entry name" value="Spore-coat_CotZ"/>
    <property type="match status" value="1"/>
</dbReference>
<evidence type="ECO:0000256" key="1">
    <source>
        <dbReference type="SAM" id="MobiDB-lite"/>
    </source>
</evidence>
<dbReference type="Proteomes" id="UP000204391">
    <property type="component" value="Chromosome"/>
</dbReference>
<dbReference type="AlphaFoldDB" id="A0A221MFQ1"/>
<protein>
    <submittedName>
        <fullName evidence="2">Spore coat protein</fullName>
    </submittedName>
</protein>
<sequence length="176" mass="19968">MGCCGKDYETGNCVCDILKEIAEAQNDVVENCCDTSCERSINDLLGDNDNGNGLDTVPVILYCKDGCKPFKGFGANHDDYKVEDSFFFRVKRVDKDCCATLELLVDDKYYDDDDDDDDDDDRDRHRYDKDRKHYKKDSPEGQCVKDLRASGICITVNVDCFCHVTCLPAIDAFSRY</sequence>
<proteinExistence type="predicted"/>
<keyword evidence="2" id="KW-0946">Virion</keyword>
<dbReference type="InterPro" id="IPR019593">
    <property type="entry name" value="Spore_coat_protein_Z/Y"/>
</dbReference>
<gene>
    <name evidence="2" type="ORF">CFK40_16470</name>
</gene>
<keyword evidence="3" id="KW-1185">Reference proteome</keyword>
<accession>A0A221MFQ1</accession>
<evidence type="ECO:0000313" key="2">
    <source>
        <dbReference type="EMBL" id="ASN06496.1"/>
    </source>
</evidence>
<feature type="compositionally biased region" description="Basic and acidic residues" evidence="1">
    <location>
        <begin position="122"/>
        <end position="139"/>
    </location>
</feature>
<name>A0A221MFQ1_9BACI</name>
<feature type="region of interest" description="Disordered" evidence="1">
    <location>
        <begin position="113"/>
        <end position="139"/>
    </location>
</feature>